<comment type="caution">
    <text evidence="1">The sequence shown here is derived from an EMBL/GenBank/DDBJ whole genome shotgun (WGS) entry which is preliminary data.</text>
</comment>
<gene>
    <name evidence="1" type="ORF">MKP09_22585</name>
</gene>
<evidence type="ECO:0000313" key="1">
    <source>
        <dbReference type="EMBL" id="MCH5600502.1"/>
    </source>
</evidence>
<protein>
    <recommendedName>
        <fullName evidence="3">Glycosyltransferase</fullName>
    </recommendedName>
</protein>
<dbReference type="EMBL" id="JAKWBL010000004">
    <property type="protein sequence ID" value="MCH5600502.1"/>
    <property type="molecule type" value="Genomic_DNA"/>
</dbReference>
<dbReference type="RefSeq" id="WP_240832722.1">
    <property type="nucleotide sequence ID" value="NZ_JAKWBL010000004.1"/>
</dbReference>
<proteinExistence type="predicted"/>
<sequence>MSPTRKMKVLVAPLDWGLGHTTRCIPIITELLKRGVTVILAGNDTQKKILSEFFPECLFLPLKGYNIKYSNRGRGFISKMMRQFPNILSAIRAEHKWLREIIAIHGINGIISDNRFGLYQSDLPCIFITHQLQIKTGMGRLADIILRNLNYKK</sequence>
<dbReference type="SUPFAM" id="SSF53756">
    <property type="entry name" value="UDP-Glycosyltransferase/glycogen phosphorylase"/>
    <property type="match status" value="1"/>
</dbReference>
<reference evidence="1 2" key="1">
    <citation type="submission" date="2022-02" db="EMBL/GenBank/DDBJ databases">
        <authorList>
            <person name="Min J."/>
        </authorList>
    </citation>
    <scope>NUCLEOTIDE SEQUENCE [LARGE SCALE GENOMIC DNA]</scope>
    <source>
        <strain evidence="1 2">GR10-1</strain>
    </source>
</reference>
<accession>A0ABS9SQ59</accession>
<name>A0ABS9SQ59_9BACT</name>
<organism evidence="1 2">
    <name type="scientific">Niabella ginsengisoli</name>
    <dbReference type="NCBI Taxonomy" id="522298"/>
    <lineage>
        <taxon>Bacteria</taxon>
        <taxon>Pseudomonadati</taxon>
        <taxon>Bacteroidota</taxon>
        <taxon>Chitinophagia</taxon>
        <taxon>Chitinophagales</taxon>
        <taxon>Chitinophagaceae</taxon>
        <taxon>Niabella</taxon>
    </lineage>
</organism>
<evidence type="ECO:0000313" key="2">
    <source>
        <dbReference type="Proteomes" id="UP001202248"/>
    </source>
</evidence>
<dbReference type="Proteomes" id="UP001202248">
    <property type="component" value="Unassembled WGS sequence"/>
</dbReference>
<evidence type="ECO:0008006" key="3">
    <source>
        <dbReference type="Google" id="ProtNLM"/>
    </source>
</evidence>
<keyword evidence="2" id="KW-1185">Reference proteome</keyword>